<organism evidence="6 7">
    <name type="scientific">Lentinula boryana</name>
    <dbReference type="NCBI Taxonomy" id="40481"/>
    <lineage>
        <taxon>Eukaryota</taxon>
        <taxon>Fungi</taxon>
        <taxon>Dikarya</taxon>
        <taxon>Basidiomycota</taxon>
        <taxon>Agaricomycotina</taxon>
        <taxon>Agaricomycetes</taxon>
        <taxon>Agaricomycetidae</taxon>
        <taxon>Agaricales</taxon>
        <taxon>Marasmiineae</taxon>
        <taxon>Omphalotaceae</taxon>
        <taxon>Lentinula</taxon>
    </lineage>
</organism>
<dbReference type="PANTHER" id="PTHR13794">
    <property type="entry name" value="ENOLASE SUPERFAMILY, MANDELATE RACEMASE"/>
    <property type="match status" value="1"/>
</dbReference>
<dbReference type="InterPro" id="IPR013342">
    <property type="entry name" value="Mandelate_racemase_C"/>
</dbReference>
<dbReference type="PANTHER" id="PTHR13794:SF58">
    <property type="entry name" value="MITOCHONDRIAL ENOLASE SUPERFAMILY MEMBER 1"/>
    <property type="match status" value="1"/>
</dbReference>
<dbReference type="SFLD" id="SFLDS00001">
    <property type="entry name" value="Enolase"/>
    <property type="match status" value="1"/>
</dbReference>
<evidence type="ECO:0000313" key="7">
    <source>
        <dbReference type="Proteomes" id="UP001163828"/>
    </source>
</evidence>
<sequence length="467" mass="51911">MPKITGFEIHDVRFPTSLTGDGTDAMNTDCDYSSAYITLLTDSELVGHGMTFTIGRGNDIVCMAVREVANRLIGKETEDLFADMGKTWDFMMSDPQLRWIGPEKGVIHIATGSVNNALWDMYARSRQKPLWKLVVDFSPEELVRSAAWRYISDAITKEEALEMLKKLESSKAEREAKVKELGYPAYVTSAGWLGYSDEKVARLTKEAVAMGFNHFKMKVGADQANDLRRGKIIRSIIDDPQYLPAGTLPRDPNSEDLKDKNAGPTGSVLMIDANQVWDVPQAIEYVKGLEEIKPWFIEEPTAPDDILGHSAIRKALKPHGIGVATGEHAHNRMVFKQLLQAEAIDVCQIDSCRLAGVSEVISVLLMSAKFGVPVCPHAGGVGLCEYVIHLSLIDYIAVSGTMERNVLEFVDHLHEHFVTPCSINSRGRYNVPTNPHEGYSIEMFKTSIAEYEWPNGSYWLSAKGKNV</sequence>
<evidence type="ECO:0000256" key="4">
    <source>
        <dbReference type="SAM" id="MobiDB-lite"/>
    </source>
</evidence>
<dbReference type="Pfam" id="PF13378">
    <property type="entry name" value="MR_MLE_C"/>
    <property type="match status" value="1"/>
</dbReference>
<evidence type="ECO:0000256" key="2">
    <source>
        <dbReference type="ARBA" id="ARBA00022723"/>
    </source>
</evidence>
<evidence type="ECO:0000313" key="6">
    <source>
        <dbReference type="EMBL" id="KAJ3997203.1"/>
    </source>
</evidence>
<dbReference type="SMART" id="SM00922">
    <property type="entry name" value="MR_MLE"/>
    <property type="match status" value="1"/>
</dbReference>
<dbReference type="InterPro" id="IPR046945">
    <property type="entry name" value="RHMD-like"/>
</dbReference>
<evidence type="ECO:0000259" key="5">
    <source>
        <dbReference type="SMART" id="SM00922"/>
    </source>
</evidence>
<dbReference type="Proteomes" id="UP001163828">
    <property type="component" value="Unassembled WGS sequence"/>
</dbReference>
<comment type="cofactor">
    <cofactor evidence="1">
        <name>Mg(2+)</name>
        <dbReference type="ChEBI" id="CHEBI:18420"/>
    </cofactor>
</comment>
<evidence type="ECO:0000256" key="1">
    <source>
        <dbReference type="ARBA" id="ARBA00001946"/>
    </source>
</evidence>
<dbReference type="Gene3D" id="3.30.390.10">
    <property type="entry name" value="Enolase-like, N-terminal domain"/>
    <property type="match status" value="1"/>
</dbReference>
<feature type="domain" description="Mandelate racemase/muconate lactonizing enzyme C-terminal" evidence="5">
    <location>
        <begin position="197"/>
        <end position="319"/>
    </location>
</feature>
<dbReference type="SUPFAM" id="SSF51604">
    <property type="entry name" value="Enolase C-terminal domain-like"/>
    <property type="match status" value="1"/>
</dbReference>
<dbReference type="PROSITE" id="PS00909">
    <property type="entry name" value="MR_MLE_2"/>
    <property type="match status" value="1"/>
</dbReference>
<dbReference type="Pfam" id="PF02746">
    <property type="entry name" value="MR_MLE_N"/>
    <property type="match status" value="1"/>
</dbReference>
<name>A0ABQ8QFG1_9AGAR</name>
<gene>
    <name evidence="6" type="ORF">F5050DRAFT_1569920</name>
</gene>
<protein>
    <submittedName>
        <fullName evidence="6">Enolase C-terminal domain-like protein</fullName>
    </submittedName>
</protein>
<keyword evidence="3" id="KW-0460">Magnesium</keyword>
<proteinExistence type="predicted"/>
<feature type="compositionally biased region" description="Basic and acidic residues" evidence="4">
    <location>
        <begin position="252"/>
        <end position="261"/>
    </location>
</feature>
<dbReference type="InterPro" id="IPR029017">
    <property type="entry name" value="Enolase-like_N"/>
</dbReference>
<dbReference type="InterPro" id="IPR013341">
    <property type="entry name" value="Mandelate_racemase_N_dom"/>
</dbReference>
<accession>A0ABQ8QFG1</accession>
<comment type="caution">
    <text evidence="6">The sequence shown here is derived from an EMBL/GenBank/DDBJ whole genome shotgun (WGS) entry which is preliminary data.</text>
</comment>
<dbReference type="Gene3D" id="3.20.20.120">
    <property type="entry name" value="Enolase-like C-terminal domain"/>
    <property type="match status" value="1"/>
</dbReference>
<reference evidence="6" key="1">
    <citation type="submission" date="2022-08" db="EMBL/GenBank/DDBJ databases">
        <authorList>
            <consortium name="DOE Joint Genome Institute"/>
            <person name="Min B."/>
            <person name="Riley R."/>
            <person name="Sierra-Patev S."/>
            <person name="Naranjo-Ortiz M."/>
            <person name="Looney B."/>
            <person name="Konkel Z."/>
            <person name="Slot J.C."/>
            <person name="Sakamoto Y."/>
            <person name="Steenwyk J.L."/>
            <person name="Rokas A."/>
            <person name="Carro J."/>
            <person name="Camarero S."/>
            <person name="Ferreira P."/>
            <person name="Molpeceres G."/>
            <person name="Ruiz-Duenas F.J."/>
            <person name="Serrano A."/>
            <person name="Henrissat B."/>
            <person name="Drula E."/>
            <person name="Hughes K.W."/>
            <person name="Mata J.L."/>
            <person name="Ishikawa N.K."/>
            <person name="Vargas-Isla R."/>
            <person name="Ushijima S."/>
            <person name="Smith C.A."/>
            <person name="Ahrendt S."/>
            <person name="Andreopoulos W."/>
            <person name="He G."/>
            <person name="Labutti K."/>
            <person name="Lipzen A."/>
            <person name="Ng V."/>
            <person name="Sandor L."/>
            <person name="Barry K."/>
            <person name="Martinez A.T."/>
            <person name="Xiao Y."/>
            <person name="Gibbons J.G."/>
            <person name="Terashima K."/>
            <person name="Hibbett D.S."/>
            <person name="Grigoriev I.V."/>
        </authorList>
    </citation>
    <scope>NUCLEOTIDE SEQUENCE</scope>
    <source>
        <strain evidence="6">TFB10827</strain>
    </source>
</reference>
<keyword evidence="7" id="KW-1185">Reference proteome</keyword>
<evidence type="ECO:0000256" key="3">
    <source>
        <dbReference type="ARBA" id="ARBA00022842"/>
    </source>
</evidence>
<dbReference type="SUPFAM" id="SSF54826">
    <property type="entry name" value="Enolase N-terminal domain-like"/>
    <property type="match status" value="1"/>
</dbReference>
<keyword evidence="2" id="KW-0479">Metal-binding</keyword>
<dbReference type="InterPro" id="IPR036849">
    <property type="entry name" value="Enolase-like_C_sf"/>
</dbReference>
<dbReference type="InterPro" id="IPR018110">
    <property type="entry name" value="Mandel_Rmase/mucon_lact_enz_CS"/>
</dbReference>
<dbReference type="EMBL" id="MU790589">
    <property type="protein sequence ID" value="KAJ3997203.1"/>
    <property type="molecule type" value="Genomic_DNA"/>
</dbReference>
<feature type="region of interest" description="Disordered" evidence="4">
    <location>
        <begin position="243"/>
        <end position="262"/>
    </location>
</feature>
<dbReference type="InterPro" id="IPR029065">
    <property type="entry name" value="Enolase_C-like"/>
</dbReference>